<dbReference type="PANTHER" id="PTHR13947:SF37">
    <property type="entry name" value="LD18367P"/>
    <property type="match status" value="1"/>
</dbReference>
<accession>A0A409W4Z7</accession>
<protein>
    <recommendedName>
        <fullName evidence="4">N-acetyltransferase domain-containing protein</fullName>
    </recommendedName>
</protein>
<comment type="caution">
    <text evidence="5">The sequence shown here is derived from an EMBL/GenBank/DDBJ whole genome shotgun (WGS) entry which is preliminary data.</text>
</comment>
<reference evidence="5 6" key="1">
    <citation type="journal article" date="2018" name="Evol. Lett.">
        <title>Horizontal gene cluster transfer increased hallucinogenic mushroom diversity.</title>
        <authorList>
            <person name="Reynolds H.T."/>
            <person name="Vijayakumar V."/>
            <person name="Gluck-Thaler E."/>
            <person name="Korotkin H.B."/>
            <person name="Matheny P.B."/>
            <person name="Slot J.C."/>
        </authorList>
    </citation>
    <scope>NUCLEOTIDE SEQUENCE [LARGE SCALE GENOMIC DNA]</scope>
    <source>
        <strain evidence="5 6">2629</strain>
    </source>
</reference>
<keyword evidence="3" id="KW-1133">Transmembrane helix</keyword>
<name>A0A409W4Z7_9AGAR</name>
<dbReference type="OrthoDB" id="41532at2759"/>
<dbReference type="EMBL" id="NHTK01005809">
    <property type="protein sequence ID" value="PPQ73576.1"/>
    <property type="molecule type" value="Genomic_DNA"/>
</dbReference>
<dbReference type="CDD" id="cd04301">
    <property type="entry name" value="NAT_SF"/>
    <property type="match status" value="1"/>
</dbReference>
<dbReference type="PROSITE" id="PS51186">
    <property type="entry name" value="GNAT"/>
    <property type="match status" value="1"/>
</dbReference>
<dbReference type="PANTHER" id="PTHR13947">
    <property type="entry name" value="GNAT FAMILY N-ACETYLTRANSFERASE"/>
    <property type="match status" value="1"/>
</dbReference>
<evidence type="ECO:0000256" key="1">
    <source>
        <dbReference type="ARBA" id="ARBA00022679"/>
    </source>
</evidence>
<dbReference type="InterPro" id="IPR050769">
    <property type="entry name" value="NAT_camello-type"/>
</dbReference>
<feature type="transmembrane region" description="Helical" evidence="3">
    <location>
        <begin position="292"/>
        <end position="314"/>
    </location>
</feature>
<dbReference type="Pfam" id="PF00583">
    <property type="entry name" value="Acetyltransf_1"/>
    <property type="match status" value="1"/>
</dbReference>
<keyword evidence="3" id="KW-0812">Transmembrane</keyword>
<keyword evidence="3" id="KW-0472">Membrane</keyword>
<feature type="compositionally biased region" description="Pro residues" evidence="2">
    <location>
        <begin position="35"/>
        <end position="45"/>
    </location>
</feature>
<dbReference type="InterPro" id="IPR000182">
    <property type="entry name" value="GNAT_dom"/>
</dbReference>
<evidence type="ECO:0000313" key="5">
    <source>
        <dbReference type="EMBL" id="PPQ73576.1"/>
    </source>
</evidence>
<evidence type="ECO:0000313" key="6">
    <source>
        <dbReference type="Proteomes" id="UP000284842"/>
    </source>
</evidence>
<dbReference type="SUPFAM" id="SSF55729">
    <property type="entry name" value="Acyl-CoA N-acyltransferases (Nat)"/>
    <property type="match status" value="1"/>
</dbReference>
<dbReference type="AlphaFoldDB" id="A0A409W4Z7"/>
<evidence type="ECO:0000256" key="3">
    <source>
        <dbReference type="SAM" id="Phobius"/>
    </source>
</evidence>
<evidence type="ECO:0000256" key="2">
    <source>
        <dbReference type="SAM" id="MobiDB-lite"/>
    </source>
</evidence>
<feature type="domain" description="N-acetyltransferase" evidence="4">
    <location>
        <begin position="317"/>
        <end position="479"/>
    </location>
</feature>
<gene>
    <name evidence="5" type="ORF">CVT24_007462</name>
</gene>
<dbReference type="Gene3D" id="3.40.630.30">
    <property type="match status" value="1"/>
</dbReference>
<sequence length="485" mass="55494">MEHHRYTNYYEPNYYAGQGYVDPSALSLQPQQYNPSPPNSRIPPTSPNNLITIQHIESRSALTPGHIYTLHKPVRQPLPHELIDGTWRDRTAREQLPDRVQIAPRAPEHTGDASLPSVSFSVRGGLGPYLRDLMTQRVVVDQPRDRVFANPQSEHWKQTVLKIDWPVDRYQKARALKEPVRYTRERLAFEIACYVQEVFEDIQKERKKSELPSWEHNTSTPQDDIQIRVRPFQKNDEKEVQDLFVYAMNAGDESPFTIAMRAMWKEPMFLFLYTTTGLGLAAYSGTISQNTLIQYAGLVSAVLSISLMLSYRVYINSKFKEFSKEAFKGDMGNIEVHYECQELRNVNQDEDNLEESKTTKGGGLPKSGFWVAEAYGPNVKPCIVGMAGLDMHTKPGPYIGELRRVVVSPRARRKGVAKKLLKVLVEYARSQGVKSIVLSTSQYQQPAIRLYKNLGWKDAYTLRKRFLLIVVLIRGLSLDVEDFRG</sequence>
<dbReference type="InParanoid" id="A0A409W4Z7"/>
<evidence type="ECO:0000259" key="4">
    <source>
        <dbReference type="PROSITE" id="PS51186"/>
    </source>
</evidence>
<feature type="region of interest" description="Disordered" evidence="2">
    <location>
        <begin position="25"/>
        <end position="45"/>
    </location>
</feature>
<proteinExistence type="predicted"/>
<dbReference type="STRING" id="181874.A0A409W4Z7"/>
<organism evidence="5 6">
    <name type="scientific">Panaeolus cyanescens</name>
    <dbReference type="NCBI Taxonomy" id="181874"/>
    <lineage>
        <taxon>Eukaryota</taxon>
        <taxon>Fungi</taxon>
        <taxon>Dikarya</taxon>
        <taxon>Basidiomycota</taxon>
        <taxon>Agaricomycotina</taxon>
        <taxon>Agaricomycetes</taxon>
        <taxon>Agaricomycetidae</taxon>
        <taxon>Agaricales</taxon>
        <taxon>Agaricineae</taxon>
        <taxon>Galeropsidaceae</taxon>
        <taxon>Panaeolus</taxon>
    </lineage>
</organism>
<keyword evidence="1" id="KW-0808">Transferase</keyword>
<dbReference type="InterPro" id="IPR016181">
    <property type="entry name" value="Acyl_CoA_acyltransferase"/>
</dbReference>
<dbReference type="GO" id="GO:0008080">
    <property type="term" value="F:N-acetyltransferase activity"/>
    <property type="evidence" value="ECO:0007669"/>
    <property type="project" value="InterPro"/>
</dbReference>
<feature type="transmembrane region" description="Helical" evidence="3">
    <location>
        <begin position="268"/>
        <end position="286"/>
    </location>
</feature>
<dbReference type="Proteomes" id="UP000284842">
    <property type="component" value="Unassembled WGS sequence"/>
</dbReference>
<keyword evidence="6" id="KW-1185">Reference proteome</keyword>